<organism evidence="1 2">
    <name type="scientific">Exidia glandulosa HHB12029</name>
    <dbReference type="NCBI Taxonomy" id="1314781"/>
    <lineage>
        <taxon>Eukaryota</taxon>
        <taxon>Fungi</taxon>
        <taxon>Dikarya</taxon>
        <taxon>Basidiomycota</taxon>
        <taxon>Agaricomycotina</taxon>
        <taxon>Agaricomycetes</taxon>
        <taxon>Auriculariales</taxon>
        <taxon>Exidiaceae</taxon>
        <taxon>Exidia</taxon>
    </lineage>
</organism>
<keyword evidence="2" id="KW-1185">Reference proteome</keyword>
<protein>
    <submittedName>
        <fullName evidence="1">Uncharacterized protein</fullName>
    </submittedName>
</protein>
<gene>
    <name evidence="1" type="ORF">EXIGLDRAFT_349437</name>
</gene>
<evidence type="ECO:0000313" key="1">
    <source>
        <dbReference type="EMBL" id="KZV82325.1"/>
    </source>
</evidence>
<dbReference type="Proteomes" id="UP000077266">
    <property type="component" value="Unassembled WGS sequence"/>
</dbReference>
<dbReference type="EMBL" id="KV426331">
    <property type="protein sequence ID" value="KZV82325.1"/>
    <property type="molecule type" value="Genomic_DNA"/>
</dbReference>
<dbReference type="AlphaFoldDB" id="A0A165CEK3"/>
<accession>A0A165CEK3</accession>
<proteinExistence type="predicted"/>
<name>A0A165CEK3_EXIGL</name>
<reference evidence="1 2" key="1">
    <citation type="journal article" date="2016" name="Mol. Biol. Evol.">
        <title>Comparative Genomics of Early-Diverging Mushroom-Forming Fungi Provides Insights into the Origins of Lignocellulose Decay Capabilities.</title>
        <authorList>
            <person name="Nagy L.G."/>
            <person name="Riley R."/>
            <person name="Tritt A."/>
            <person name="Adam C."/>
            <person name="Daum C."/>
            <person name="Floudas D."/>
            <person name="Sun H."/>
            <person name="Yadav J.S."/>
            <person name="Pangilinan J."/>
            <person name="Larsson K.H."/>
            <person name="Matsuura K."/>
            <person name="Barry K."/>
            <person name="Labutti K."/>
            <person name="Kuo R."/>
            <person name="Ohm R.A."/>
            <person name="Bhattacharya S.S."/>
            <person name="Shirouzu T."/>
            <person name="Yoshinaga Y."/>
            <person name="Martin F.M."/>
            <person name="Grigoriev I.V."/>
            <person name="Hibbett D.S."/>
        </authorList>
    </citation>
    <scope>NUCLEOTIDE SEQUENCE [LARGE SCALE GENOMIC DNA]</scope>
    <source>
        <strain evidence="1 2">HHB12029</strain>
    </source>
</reference>
<sequence length="137" mass="15259">MNCLCAYTNQDKIALLLSCRLVPPLPLCSDGGAGRLYRLDECVRECGLYGYSNRVITLPSVPRSPAQSRAVDQRDRVWGLRVFAQLPPPLADVVLAPRFQLQCSVIVPHSFIVVQYDFTSSQDLLHVVLNVRLESST</sequence>
<dbReference type="InParanoid" id="A0A165CEK3"/>
<evidence type="ECO:0000313" key="2">
    <source>
        <dbReference type="Proteomes" id="UP000077266"/>
    </source>
</evidence>